<evidence type="ECO:0000256" key="6">
    <source>
        <dbReference type="PROSITE-ProRule" id="PRU10072"/>
    </source>
</evidence>
<dbReference type="CDD" id="cd10027">
    <property type="entry name" value="UDG-F1-like"/>
    <property type="match status" value="1"/>
</dbReference>
<dbReference type="InterPro" id="IPR036895">
    <property type="entry name" value="Uracil-DNA_glycosylase-like_sf"/>
</dbReference>
<evidence type="ECO:0000313" key="10">
    <source>
        <dbReference type="RefSeq" id="XP_013779562.1"/>
    </source>
</evidence>
<dbReference type="EC" id="3.2.2.27" evidence="5 7"/>
<keyword evidence="5" id="KW-0539">Nucleus</keyword>
<evidence type="ECO:0000256" key="2">
    <source>
        <dbReference type="ARBA" id="ARBA00022763"/>
    </source>
</evidence>
<dbReference type="NCBIfam" id="TIGR00628">
    <property type="entry name" value="ung"/>
    <property type="match status" value="1"/>
</dbReference>
<reference evidence="10" key="1">
    <citation type="submission" date="2025-08" db="UniProtKB">
        <authorList>
            <consortium name="RefSeq"/>
        </authorList>
    </citation>
    <scope>IDENTIFICATION</scope>
    <source>
        <tissue evidence="10">Muscle</tissue>
    </source>
</reference>
<dbReference type="SUPFAM" id="SSF52141">
    <property type="entry name" value="Uracil-DNA glycosylase-like"/>
    <property type="match status" value="1"/>
</dbReference>
<feature type="domain" description="Uracil-DNA glycosylase-like" evidence="8">
    <location>
        <begin position="131"/>
        <end position="292"/>
    </location>
</feature>
<keyword evidence="5" id="KW-0496">Mitochondrion</keyword>
<dbReference type="SMART" id="SM00986">
    <property type="entry name" value="UDG"/>
    <property type="match status" value="1"/>
</dbReference>
<evidence type="ECO:0000256" key="3">
    <source>
        <dbReference type="ARBA" id="ARBA00022801"/>
    </source>
</evidence>
<comment type="subcellular location">
    <subcellularLocation>
        <location evidence="5">Mitochondrion</location>
    </subcellularLocation>
    <subcellularLocation>
        <location evidence="5">Nucleus</location>
    </subcellularLocation>
</comment>
<comment type="function">
    <text evidence="5 7">Excises uracil residues from the DNA which can arise as a result of misincorporation of dUMP residues by DNA polymerase or due to deamination of cytosine.</text>
</comment>
<evidence type="ECO:0000256" key="1">
    <source>
        <dbReference type="ARBA" id="ARBA00008184"/>
    </source>
</evidence>
<dbReference type="SMART" id="SM00987">
    <property type="entry name" value="UreE_C"/>
    <property type="match status" value="1"/>
</dbReference>
<dbReference type="Gene3D" id="3.40.470.10">
    <property type="entry name" value="Uracil-DNA glycosylase-like domain"/>
    <property type="match status" value="1"/>
</dbReference>
<dbReference type="HAMAP" id="MF_00148">
    <property type="entry name" value="UDG"/>
    <property type="match status" value="1"/>
</dbReference>
<name>A0ABM1BD41_LIMPO</name>
<protein>
    <recommendedName>
        <fullName evidence="5 7">Uracil-DNA glycosylase</fullName>
        <shortName evidence="5">UDG</shortName>
        <ecNumber evidence="5 7">3.2.2.27</ecNumber>
    </recommendedName>
</protein>
<dbReference type="InterPro" id="IPR018085">
    <property type="entry name" value="Ura-DNA_Glyclase_AS"/>
</dbReference>
<dbReference type="RefSeq" id="XP_013779562.1">
    <property type="nucleotide sequence ID" value="XM_013924108.2"/>
</dbReference>
<dbReference type="InterPro" id="IPR002043">
    <property type="entry name" value="UDG_fam1"/>
</dbReference>
<dbReference type="PROSITE" id="PS00130">
    <property type="entry name" value="U_DNA_GLYCOSYLASE"/>
    <property type="match status" value="1"/>
</dbReference>
<dbReference type="GeneID" id="106464005"/>
<evidence type="ECO:0000256" key="7">
    <source>
        <dbReference type="RuleBase" id="RU003780"/>
    </source>
</evidence>
<keyword evidence="9" id="KW-1185">Reference proteome</keyword>
<gene>
    <name evidence="10" type="primary">LOC106464005</name>
</gene>
<evidence type="ECO:0000313" key="9">
    <source>
        <dbReference type="Proteomes" id="UP000694941"/>
    </source>
</evidence>
<organism evidence="9 10">
    <name type="scientific">Limulus polyphemus</name>
    <name type="common">Atlantic horseshoe crab</name>
    <dbReference type="NCBI Taxonomy" id="6850"/>
    <lineage>
        <taxon>Eukaryota</taxon>
        <taxon>Metazoa</taxon>
        <taxon>Ecdysozoa</taxon>
        <taxon>Arthropoda</taxon>
        <taxon>Chelicerata</taxon>
        <taxon>Merostomata</taxon>
        <taxon>Xiphosura</taxon>
        <taxon>Limulidae</taxon>
        <taxon>Limulus</taxon>
    </lineage>
</organism>
<comment type="catalytic activity">
    <reaction evidence="5 7">
        <text>Hydrolyzes single-stranded DNA or mismatched double-stranded DNA and polynucleotides, releasing free uracil.</text>
        <dbReference type="EC" id="3.2.2.27"/>
    </reaction>
</comment>
<feature type="active site" description="Proton acceptor" evidence="5 6">
    <location>
        <position position="146"/>
    </location>
</feature>
<sequence length="310" mass="35496">MNAFRMMAQRKILSFFKPESKSNKRRSNSTEVVHVEKRLKTTLSAEEVQSSAKQLSPAQLKQLENNKLQAKLKLQAKKTRALCPLIGLSWYKALETEFTKEYFQKLSKFLENEQQKYTIYPPQDQVYLWTKMCEIDEVKVVILGQDPYHGQNQAHGLAFSVQEGVTRPPSLINIYKELKSDIPGFTPPLHGNLTGWAKQGVLLLNACLTVRAQQPNSHKDQGWENLTDAVIKWLSCNLSDIVFFLWGSYAQKKGAVIDKKKHFVLNCAHPSPLSASRGFFGCHHFSKANQYLVEKGKKPIDWKYLPIKEE</sequence>
<dbReference type="NCBIfam" id="NF003591">
    <property type="entry name" value="PRK05254.1-4"/>
    <property type="match status" value="1"/>
</dbReference>
<dbReference type="Pfam" id="PF03167">
    <property type="entry name" value="UDG"/>
    <property type="match status" value="1"/>
</dbReference>
<proteinExistence type="inferred from homology"/>
<keyword evidence="4 5" id="KW-0234">DNA repair</keyword>
<keyword evidence="2 5" id="KW-0227">DNA damage</keyword>
<dbReference type="PANTHER" id="PTHR11264:SF0">
    <property type="entry name" value="URACIL-DNA GLYCOSYLASE"/>
    <property type="match status" value="1"/>
</dbReference>
<keyword evidence="3 5" id="KW-0378">Hydrolase</keyword>
<accession>A0ABM1BD41</accession>
<evidence type="ECO:0000256" key="5">
    <source>
        <dbReference type="HAMAP-Rule" id="MF_03166"/>
    </source>
</evidence>
<dbReference type="Proteomes" id="UP000694941">
    <property type="component" value="Unplaced"/>
</dbReference>
<dbReference type="NCBIfam" id="NF003592">
    <property type="entry name" value="PRK05254.1-5"/>
    <property type="match status" value="1"/>
</dbReference>
<dbReference type="InterPro" id="IPR005122">
    <property type="entry name" value="Uracil-DNA_glycosylase-like"/>
</dbReference>
<dbReference type="PANTHER" id="PTHR11264">
    <property type="entry name" value="URACIL-DNA GLYCOSYLASE"/>
    <property type="match status" value="1"/>
</dbReference>
<dbReference type="NCBIfam" id="NF003589">
    <property type="entry name" value="PRK05254.1-2"/>
    <property type="match status" value="1"/>
</dbReference>
<evidence type="ECO:0000256" key="4">
    <source>
        <dbReference type="ARBA" id="ARBA00023204"/>
    </source>
</evidence>
<evidence type="ECO:0000259" key="8">
    <source>
        <dbReference type="SMART" id="SM00986"/>
    </source>
</evidence>
<dbReference type="NCBIfam" id="NF003588">
    <property type="entry name" value="PRK05254.1-1"/>
    <property type="match status" value="1"/>
</dbReference>
<comment type="similarity">
    <text evidence="1 5 7">Belongs to the uracil-DNA glycosylase (UDG) superfamily. UNG family.</text>
</comment>